<protein>
    <submittedName>
        <fullName evidence="2">Uncharacterized protein</fullName>
    </submittedName>
</protein>
<dbReference type="InterPro" id="IPR058715">
    <property type="entry name" value="PDDEXK_nuclease-rel"/>
</dbReference>
<sequence length="127" mass="15118">MNRSKRMNYFGTAVEKQRDEKRRFDLEWASWHDTRFGNGTPVESKSTMPEHADEQPGNWKMCREYHEKRRRHDGWYCFIVYRVHGRSGCTILRDQMVRSSDEPLLRWHSGGDHRGAEQAKGSIDTIF</sequence>
<dbReference type="AlphaFoldDB" id="A0ABD5SRV6"/>
<evidence type="ECO:0000256" key="1">
    <source>
        <dbReference type="SAM" id="MobiDB-lite"/>
    </source>
</evidence>
<dbReference type="RefSeq" id="WP_273740838.1">
    <property type="nucleotide sequence ID" value="NZ_JAQIVI010000466.1"/>
</dbReference>
<feature type="region of interest" description="Disordered" evidence="1">
    <location>
        <begin position="108"/>
        <end position="127"/>
    </location>
</feature>
<gene>
    <name evidence="2" type="ORF">ACFQE6_24280</name>
</gene>
<comment type="caution">
    <text evidence="2">The sequence shown here is derived from an EMBL/GenBank/DDBJ whole genome shotgun (WGS) entry which is preliminary data.</text>
</comment>
<dbReference type="Pfam" id="PF25941">
    <property type="entry name" value="PDDEXK_16"/>
    <property type="match status" value="1"/>
</dbReference>
<feature type="compositionally biased region" description="Basic and acidic residues" evidence="1">
    <location>
        <begin position="108"/>
        <end position="117"/>
    </location>
</feature>
<reference evidence="2 3" key="1">
    <citation type="journal article" date="2019" name="Int. J. Syst. Evol. Microbiol.">
        <title>The Global Catalogue of Microorganisms (GCM) 10K type strain sequencing project: providing services to taxonomists for standard genome sequencing and annotation.</title>
        <authorList>
            <consortium name="The Broad Institute Genomics Platform"/>
            <consortium name="The Broad Institute Genome Sequencing Center for Infectious Disease"/>
            <person name="Wu L."/>
            <person name="Ma J."/>
        </authorList>
    </citation>
    <scope>NUCLEOTIDE SEQUENCE [LARGE SCALE GENOMIC DNA]</scope>
    <source>
        <strain evidence="2 3">LMG 29247</strain>
    </source>
</reference>
<evidence type="ECO:0000313" key="3">
    <source>
        <dbReference type="Proteomes" id="UP001596383"/>
    </source>
</evidence>
<organism evidence="2 3">
    <name type="scientific">Natrinema soli</name>
    <dbReference type="NCBI Taxonomy" id="1930624"/>
    <lineage>
        <taxon>Archaea</taxon>
        <taxon>Methanobacteriati</taxon>
        <taxon>Methanobacteriota</taxon>
        <taxon>Stenosarchaea group</taxon>
        <taxon>Halobacteria</taxon>
        <taxon>Halobacteriales</taxon>
        <taxon>Natrialbaceae</taxon>
        <taxon>Natrinema</taxon>
    </lineage>
</organism>
<proteinExistence type="predicted"/>
<keyword evidence="3" id="KW-1185">Reference proteome</keyword>
<name>A0ABD5SRV6_9EURY</name>
<feature type="region of interest" description="Disordered" evidence="1">
    <location>
        <begin position="37"/>
        <end position="56"/>
    </location>
</feature>
<dbReference type="EMBL" id="JBHSWV010000466">
    <property type="protein sequence ID" value="MFC6768001.1"/>
    <property type="molecule type" value="Genomic_DNA"/>
</dbReference>
<dbReference type="Proteomes" id="UP001596383">
    <property type="component" value="Unassembled WGS sequence"/>
</dbReference>
<accession>A0ABD5SRV6</accession>
<evidence type="ECO:0000313" key="2">
    <source>
        <dbReference type="EMBL" id="MFC6768001.1"/>
    </source>
</evidence>